<keyword evidence="2" id="KW-0723">Serine/threonine-protein kinase</keyword>
<dbReference type="InterPro" id="IPR017441">
    <property type="entry name" value="Protein_kinase_ATP_BS"/>
</dbReference>
<feature type="compositionally biased region" description="Polar residues" evidence="8">
    <location>
        <begin position="221"/>
        <end position="232"/>
    </location>
</feature>
<evidence type="ECO:0000256" key="8">
    <source>
        <dbReference type="SAM" id="MobiDB-lite"/>
    </source>
</evidence>
<dbReference type="Gene3D" id="1.10.510.10">
    <property type="entry name" value="Transferase(Phosphotransferase) domain 1"/>
    <property type="match status" value="2"/>
</dbReference>
<evidence type="ECO:0000256" key="1">
    <source>
        <dbReference type="ARBA" id="ARBA00012513"/>
    </source>
</evidence>
<dbReference type="GO" id="GO:0004674">
    <property type="term" value="F:protein serine/threonine kinase activity"/>
    <property type="evidence" value="ECO:0007669"/>
    <property type="project" value="UniProtKB-KW"/>
</dbReference>
<dbReference type="PROSITE" id="PS00108">
    <property type="entry name" value="PROTEIN_KINASE_ST"/>
    <property type="match status" value="1"/>
</dbReference>
<dbReference type="EMBL" id="GANO01000256">
    <property type="protein sequence ID" value="JAB59615.1"/>
    <property type="molecule type" value="mRNA"/>
</dbReference>
<keyword evidence="4 7" id="KW-0547">Nucleotide-binding</keyword>
<evidence type="ECO:0000256" key="4">
    <source>
        <dbReference type="ARBA" id="ARBA00022741"/>
    </source>
</evidence>
<feature type="compositionally biased region" description="Polar residues" evidence="8">
    <location>
        <begin position="184"/>
        <end position="194"/>
    </location>
</feature>
<evidence type="ECO:0000256" key="5">
    <source>
        <dbReference type="ARBA" id="ARBA00022777"/>
    </source>
</evidence>
<keyword evidence="6 7" id="KW-0067">ATP-binding</keyword>
<feature type="compositionally biased region" description="Basic and acidic residues" evidence="8">
    <location>
        <begin position="361"/>
        <end position="371"/>
    </location>
</feature>
<dbReference type="InterPro" id="IPR008271">
    <property type="entry name" value="Ser/Thr_kinase_AS"/>
</dbReference>
<dbReference type="InterPro" id="IPR000719">
    <property type="entry name" value="Prot_kinase_dom"/>
</dbReference>
<proteinExistence type="evidence at transcript level"/>
<dbReference type="SMART" id="SM00220">
    <property type="entry name" value="S_TKc"/>
    <property type="match status" value="1"/>
</dbReference>
<organism evidence="10">
    <name type="scientific">Corethrella appendiculata</name>
    <dbReference type="NCBI Taxonomy" id="1370023"/>
    <lineage>
        <taxon>Eukaryota</taxon>
        <taxon>Metazoa</taxon>
        <taxon>Ecdysozoa</taxon>
        <taxon>Arthropoda</taxon>
        <taxon>Hexapoda</taxon>
        <taxon>Insecta</taxon>
        <taxon>Pterygota</taxon>
        <taxon>Neoptera</taxon>
        <taxon>Endopterygota</taxon>
        <taxon>Diptera</taxon>
        <taxon>Nematocera</taxon>
        <taxon>Culicoidea</taxon>
        <taxon>Chaoboridae</taxon>
        <taxon>Corethrella</taxon>
    </lineage>
</organism>
<dbReference type="PROSITE" id="PS50011">
    <property type="entry name" value="PROTEIN_KINASE_DOM"/>
    <property type="match status" value="1"/>
</dbReference>
<evidence type="ECO:0000256" key="3">
    <source>
        <dbReference type="ARBA" id="ARBA00022679"/>
    </source>
</evidence>
<dbReference type="AlphaFoldDB" id="U5EYJ7"/>
<evidence type="ECO:0000256" key="2">
    <source>
        <dbReference type="ARBA" id="ARBA00022527"/>
    </source>
</evidence>
<name>U5EYJ7_9DIPT</name>
<evidence type="ECO:0000256" key="6">
    <source>
        <dbReference type="ARBA" id="ARBA00022840"/>
    </source>
</evidence>
<reference evidence="10" key="1">
    <citation type="journal article" date="2014" name="Insect Biochem. Mol. Biol.">
        <title>An insight into the sialome of the frog biting fly, Corethrella appendiculata.</title>
        <authorList>
            <person name="Ribeiro J.M.C."/>
            <person name="Chagas A.C."/>
            <person name="Pham V.M."/>
            <person name="Lounibos L.P."/>
            <person name="Calvo E."/>
        </authorList>
    </citation>
    <scope>NUCLEOTIDE SEQUENCE</scope>
    <source>
        <tissue evidence="10">Salivary glands</tissue>
    </source>
</reference>
<sequence length="583" mass="66125">KKDEKLINNLRLQIPDIDNIFNIHRKIGHGTFSSVFLASLKCHERVSFEKRKFFAIKQLIPTSHPSRIERELKCLLQIGGSDNVVGVDLCLRKHESVALCMPYIPHDKFHDYFDKMNPAETQLYMKNLLIALKRVHSFNIIHRDVKPSNFLYNRKQKKFLLVDFGLAQDLNSNNQKKKLDNVSGGATVSSTTNAGIDDGSASGTSKGIATVINPSKRKLSENSFTATDTNNTQPQQQQQQQQQLLQNQVQQDEKRIRLDKHCDNTENNSAIELPDTRQQQQQSQQQNIPQSPFKTPLKQINQILSPAKTTASMTKDLYNSPLARQIKSTVLGISVNMKMTQKNSSSLSGTPGKTHSTTYNTDRKSATTNNDDKSSVDICYCYGKNMVCNICLVKKEIQASRAGTPGYRPPEVLLKYPDQTTTVDIWAAGVMFITILTKCYPFFKNSDDFHSLAEIITIFGDAKVKKTALQLGRHLKTGHKKQPLNLRKLCLRLRNRFNKKQTMTSSETGDDVDGQQQQQQICDNCQQIPNECLCENSDLNCNFSLDEYPDAAYDLLKRLLEINPKLRLSADEALQHPYFQETY</sequence>
<feature type="binding site" evidence="7">
    <location>
        <position position="57"/>
    </location>
    <ligand>
        <name>ATP</name>
        <dbReference type="ChEBI" id="CHEBI:30616"/>
    </ligand>
</feature>
<dbReference type="GO" id="GO:0044773">
    <property type="term" value="P:mitotic DNA damage checkpoint signaling"/>
    <property type="evidence" value="ECO:0007669"/>
    <property type="project" value="TreeGrafter"/>
</dbReference>
<dbReference type="PROSITE" id="PS00107">
    <property type="entry name" value="PROTEIN_KINASE_ATP"/>
    <property type="match status" value="1"/>
</dbReference>
<evidence type="ECO:0000259" key="9">
    <source>
        <dbReference type="PROSITE" id="PS50011"/>
    </source>
</evidence>
<dbReference type="PANTHER" id="PTHR44167:SF23">
    <property type="entry name" value="CDC7 KINASE, ISOFORM A-RELATED"/>
    <property type="match status" value="1"/>
</dbReference>
<dbReference type="PANTHER" id="PTHR44167">
    <property type="entry name" value="OVARIAN-SPECIFIC SERINE/THREONINE-PROTEIN KINASE LOK-RELATED"/>
    <property type="match status" value="1"/>
</dbReference>
<dbReference type="GO" id="GO:0005634">
    <property type="term" value="C:nucleus"/>
    <property type="evidence" value="ECO:0007669"/>
    <property type="project" value="TreeGrafter"/>
</dbReference>
<feature type="domain" description="Protein kinase" evidence="9">
    <location>
        <begin position="21"/>
        <end position="579"/>
    </location>
</feature>
<feature type="compositionally biased region" description="Polar residues" evidence="8">
    <location>
        <begin position="341"/>
        <end position="360"/>
    </location>
</feature>
<dbReference type="Gene3D" id="3.30.200.20">
    <property type="entry name" value="Phosphorylase Kinase, domain 1"/>
    <property type="match status" value="1"/>
</dbReference>
<dbReference type="GO" id="GO:0005524">
    <property type="term" value="F:ATP binding"/>
    <property type="evidence" value="ECO:0007669"/>
    <property type="project" value="UniProtKB-UniRule"/>
</dbReference>
<feature type="compositionally biased region" description="Basic and acidic residues" evidence="8">
    <location>
        <begin position="251"/>
        <end position="264"/>
    </location>
</feature>
<dbReference type="Pfam" id="PF00069">
    <property type="entry name" value="Pkinase"/>
    <property type="match status" value="2"/>
</dbReference>
<keyword evidence="5" id="KW-0418">Kinase</keyword>
<feature type="non-terminal residue" evidence="10">
    <location>
        <position position="1"/>
    </location>
</feature>
<evidence type="ECO:0000256" key="7">
    <source>
        <dbReference type="PROSITE-ProRule" id="PRU10141"/>
    </source>
</evidence>
<feature type="region of interest" description="Disordered" evidence="8">
    <location>
        <begin position="341"/>
        <end position="371"/>
    </location>
</feature>
<dbReference type="InterPro" id="IPR011009">
    <property type="entry name" value="Kinase-like_dom_sf"/>
</dbReference>
<keyword evidence="3" id="KW-0808">Transferase</keyword>
<dbReference type="SUPFAM" id="SSF56112">
    <property type="entry name" value="Protein kinase-like (PK-like)"/>
    <property type="match status" value="1"/>
</dbReference>
<feature type="compositionally biased region" description="Low complexity" evidence="8">
    <location>
        <begin position="233"/>
        <end position="250"/>
    </location>
</feature>
<accession>U5EYJ7</accession>
<dbReference type="EC" id="2.7.11.1" evidence="1"/>
<protein>
    <recommendedName>
        <fullName evidence="1">non-specific serine/threonine protein kinase</fullName>
        <ecNumber evidence="1">2.7.11.1</ecNumber>
    </recommendedName>
</protein>
<feature type="region of interest" description="Disordered" evidence="8">
    <location>
        <begin position="175"/>
        <end position="294"/>
    </location>
</feature>
<evidence type="ECO:0000313" key="10">
    <source>
        <dbReference type="EMBL" id="JAB59615.1"/>
    </source>
</evidence>